<dbReference type="Proteomes" id="UP001236014">
    <property type="component" value="Chromosome"/>
</dbReference>
<dbReference type="PRINTS" id="PR00598">
    <property type="entry name" value="HTHMARR"/>
</dbReference>
<organism evidence="2 3">
    <name type="scientific">Amycolatopsis carbonis</name>
    <dbReference type="NCBI Taxonomy" id="715471"/>
    <lineage>
        <taxon>Bacteria</taxon>
        <taxon>Bacillati</taxon>
        <taxon>Actinomycetota</taxon>
        <taxon>Actinomycetes</taxon>
        <taxon>Pseudonocardiales</taxon>
        <taxon>Pseudonocardiaceae</taxon>
        <taxon>Amycolatopsis</taxon>
    </lineage>
</organism>
<sequence length="176" mass="19781">MTDEQASRWLTGVEQQAWQMYIVASLRLRQRLHRELTEAHGVSLADYEVLVCLAIYPDKRVRMSELAYQLGSTKSRLSHQISKLEVGGLVRRGPDPDDKRGVITELTGAGQALLDAAAPTHVRGAREHLIDLLTPEEQSTVGAVFGRVLEHLDDLDNRRDTLTDREAWQSGRMQTP</sequence>
<dbReference type="Gene3D" id="1.10.10.10">
    <property type="entry name" value="Winged helix-like DNA-binding domain superfamily/Winged helix DNA-binding domain"/>
    <property type="match status" value="1"/>
</dbReference>
<dbReference type="PANTHER" id="PTHR33164">
    <property type="entry name" value="TRANSCRIPTIONAL REGULATOR, MARR FAMILY"/>
    <property type="match status" value="1"/>
</dbReference>
<dbReference type="InterPro" id="IPR036390">
    <property type="entry name" value="WH_DNA-bd_sf"/>
</dbReference>
<dbReference type="KEGG" id="acab:QRX50_06695"/>
<accession>A0A9Y2ILD3</accession>
<evidence type="ECO:0000313" key="2">
    <source>
        <dbReference type="EMBL" id="WIX80458.1"/>
    </source>
</evidence>
<dbReference type="InterPro" id="IPR039422">
    <property type="entry name" value="MarR/SlyA-like"/>
</dbReference>
<gene>
    <name evidence="2" type="ORF">QRX50_06695</name>
</gene>
<dbReference type="AlphaFoldDB" id="A0A9Y2ILD3"/>
<dbReference type="InterPro" id="IPR000835">
    <property type="entry name" value="HTH_MarR-typ"/>
</dbReference>
<dbReference type="RefSeq" id="WP_285971088.1">
    <property type="nucleotide sequence ID" value="NZ_CP127294.1"/>
</dbReference>
<evidence type="ECO:0000259" key="1">
    <source>
        <dbReference type="PROSITE" id="PS50995"/>
    </source>
</evidence>
<proteinExistence type="predicted"/>
<dbReference type="SMART" id="SM00347">
    <property type="entry name" value="HTH_MARR"/>
    <property type="match status" value="1"/>
</dbReference>
<evidence type="ECO:0000313" key="3">
    <source>
        <dbReference type="Proteomes" id="UP001236014"/>
    </source>
</evidence>
<dbReference type="GO" id="GO:0003700">
    <property type="term" value="F:DNA-binding transcription factor activity"/>
    <property type="evidence" value="ECO:0007669"/>
    <property type="project" value="InterPro"/>
</dbReference>
<dbReference type="PROSITE" id="PS50995">
    <property type="entry name" value="HTH_MARR_2"/>
    <property type="match status" value="1"/>
</dbReference>
<dbReference type="Pfam" id="PF12802">
    <property type="entry name" value="MarR_2"/>
    <property type="match status" value="1"/>
</dbReference>
<reference evidence="2 3" key="1">
    <citation type="submission" date="2023-06" db="EMBL/GenBank/DDBJ databases">
        <authorList>
            <person name="Oyuntsetseg B."/>
            <person name="Kim S.B."/>
        </authorList>
    </citation>
    <scope>NUCLEOTIDE SEQUENCE [LARGE SCALE GENOMIC DNA]</scope>
    <source>
        <strain evidence="2 3">2-15</strain>
    </source>
</reference>
<protein>
    <submittedName>
        <fullName evidence="2">MarR family transcriptional regulator</fullName>
    </submittedName>
</protein>
<keyword evidence="3" id="KW-1185">Reference proteome</keyword>
<name>A0A9Y2ILD3_9PSEU</name>
<dbReference type="SUPFAM" id="SSF46785">
    <property type="entry name" value="Winged helix' DNA-binding domain"/>
    <property type="match status" value="1"/>
</dbReference>
<dbReference type="InterPro" id="IPR036388">
    <property type="entry name" value="WH-like_DNA-bd_sf"/>
</dbReference>
<dbReference type="PANTHER" id="PTHR33164:SF99">
    <property type="entry name" value="MARR FAMILY REGULATORY PROTEIN"/>
    <property type="match status" value="1"/>
</dbReference>
<dbReference type="GO" id="GO:0006950">
    <property type="term" value="P:response to stress"/>
    <property type="evidence" value="ECO:0007669"/>
    <property type="project" value="TreeGrafter"/>
</dbReference>
<dbReference type="EMBL" id="CP127294">
    <property type="protein sequence ID" value="WIX80458.1"/>
    <property type="molecule type" value="Genomic_DNA"/>
</dbReference>
<feature type="domain" description="HTH marR-type" evidence="1">
    <location>
        <begin position="14"/>
        <end position="150"/>
    </location>
</feature>